<feature type="domain" description="Reverse transcriptase" evidence="1">
    <location>
        <begin position="1"/>
        <end position="100"/>
    </location>
</feature>
<dbReference type="AlphaFoldDB" id="A0A4C1XRA2"/>
<keyword evidence="2" id="KW-0808">Transferase</keyword>
<reference evidence="2 3" key="1">
    <citation type="journal article" date="2019" name="Commun. Biol.">
        <title>The bagworm genome reveals a unique fibroin gene that provides high tensile strength.</title>
        <authorList>
            <person name="Kono N."/>
            <person name="Nakamura H."/>
            <person name="Ohtoshi R."/>
            <person name="Tomita M."/>
            <person name="Numata K."/>
            <person name="Arakawa K."/>
        </authorList>
    </citation>
    <scope>NUCLEOTIDE SEQUENCE [LARGE SCALE GENOMIC DNA]</scope>
</reference>
<comment type="caution">
    <text evidence="2">The sequence shown here is derived from an EMBL/GenBank/DDBJ whole genome shotgun (WGS) entry which is preliminary data.</text>
</comment>
<dbReference type="GO" id="GO:0003964">
    <property type="term" value="F:RNA-directed DNA polymerase activity"/>
    <property type="evidence" value="ECO:0007669"/>
    <property type="project" value="UniProtKB-KW"/>
</dbReference>
<keyword evidence="2" id="KW-0695">RNA-directed DNA polymerase</keyword>
<sequence length="100" mass="11119">MPFHQSGEVSFDLRAFKAGVPRGSVLGPILYLLFTADLPTSESLTTGTYANDTAILAAHSDQKITSIILQTNLNDISNWLKKWRIKANETKSVKFHKQIT</sequence>
<dbReference type="EMBL" id="BGZK01000920">
    <property type="protein sequence ID" value="GBP65124.1"/>
    <property type="molecule type" value="Genomic_DNA"/>
</dbReference>
<dbReference type="Pfam" id="PF00078">
    <property type="entry name" value="RVT_1"/>
    <property type="match status" value="1"/>
</dbReference>
<keyword evidence="3" id="KW-1185">Reference proteome</keyword>
<dbReference type="InterPro" id="IPR052560">
    <property type="entry name" value="RdDP_mobile_element"/>
</dbReference>
<gene>
    <name evidence="2" type="primary">RTase</name>
    <name evidence="2" type="ORF">EVAR_29788_1</name>
</gene>
<dbReference type="PANTHER" id="PTHR36688:SF1">
    <property type="entry name" value="ENDONUCLEASE_EXONUCLEASE_PHOSPHATASE DOMAIN-CONTAINING PROTEIN"/>
    <property type="match status" value="1"/>
</dbReference>
<dbReference type="STRING" id="151549.A0A4C1XRA2"/>
<dbReference type="InterPro" id="IPR000477">
    <property type="entry name" value="RT_dom"/>
</dbReference>
<dbReference type="OrthoDB" id="415068at2759"/>
<evidence type="ECO:0000259" key="1">
    <source>
        <dbReference type="PROSITE" id="PS50878"/>
    </source>
</evidence>
<evidence type="ECO:0000313" key="3">
    <source>
        <dbReference type="Proteomes" id="UP000299102"/>
    </source>
</evidence>
<dbReference type="PANTHER" id="PTHR36688">
    <property type="entry name" value="ENDO/EXONUCLEASE/PHOSPHATASE DOMAIN-CONTAINING PROTEIN"/>
    <property type="match status" value="1"/>
</dbReference>
<dbReference type="Proteomes" id="UP000299102">
    <property type="component" value="Unassembled WGS sequence"/>
</dbReference>
<keyword evidence="2" id="KW-0548">Nucleotidyltransferase</keyword>
<organism evidence="2 3">
    <name type="scientific">Eumeta variegata</name>
    <name type="common">Bagworm moth</name>
    <name type="synonym">Eumeta japonica</name>
    <dbReference type="NCBI Taxonomy" id="151549"/>
    <lineage>
        <taxon>Eukaryota</taxon>
        <taxon>Metazoa</taxon>
        <taxon>Ecdysozoa</taxon>
        <taxon>Arthropoda</taxon>
        <taxon>Hexapoda</taxon>
        <taxon>Insecta</taxon>
        <taxon>Pterygota</taxon>
        <taxon>Neoptera</taxon>
        <taxon>Endopterygota</taxon>
        <taxon>Lepidoptera</taxon>
        <taxon>Glossata</taxon>
        <taxon>Ditrysia</taxon>
        <taxon>Tineoidea</taxon>
        <taxon>Psychidae</taxon>
        <taxon>Oiketicinae</taxon>
        <taxon>Eumeta</taxon>
    </lineage>
</organism>
<dbReference type="PROSITE" id="PS50878">
    <property type="entry name" value="RT_POL"/>
    <property type="match status" value="1"/>
</dbReference>
<proteinExistence type="predicted"/>
<accession>A0A4C1XRA2</accession>
<evidence type="ECO:0000313" key="2">
    <source>
        <dbReference type="EMBL" id="GBP65124.1"/>
    </source>
</evidence>
<protein>
    <submittedName>
        <fullName evidence="2">Probable RNA-directed DNA polymerase from transposon BS</fullName>
    </submittedName>
</protein>
<name>A0A4C1XRA2_EUMVA</name>